<sequence>MFWNWTLSWAGKPKRNPRKLPVKKLNNCKRINVVLTLVNSLKFFVFNEYTIIIIDENKRIIQA</sequence>
<comment type="caution">
    <text evidence="1">The sequence shown here is derived from an EMBL/GenBank/DDBJ whole genome shotgun (WGS) entry which is preliminary data.</text>
</comment>
<reference evidence="1 2" key="1">
    <citation type="journal article" date="2014" name="Int. J. Syst. Evol. Microbiol.">
        <title>Complete genome sequence of Corynebacterium casei LMG S-19264T (=DSM 44701T), isolated from a smear-ripened cheese.</title>
        <authorList>
            <consortium name="US DOE Joint Genome Institute (JGI-PGF)"/>
            <person name="Walter F."/>
            <person name="Albersmeier A."/>
            <person name="Kalinowski J."/>
            <person name="Ruckert C."/>
        </authorList>
    </citation>
    <scope>NUCLEOTIDE SEQUENCE [LARGE SCALE GENOMIC DNA]</scope>
    <source>
        <strain evidence="1 2">CGMCC 1.15295</strain>
    </source>
</reference>
<dbReference type="EMBL" id="BMIC01000010">
    <property type="protein sequence ID" value="GFZ94092.1"/>
    <property type="molecule type" value="Genomic_DNA"/>
</dbReference>
<dbReference type="AlphaFoldDB" id="A0A8J2TU96"/>
<keyword evidence="2" id="KW-1185">Reference proteome</keyword>
<protein>
    <submittedName>
        <fullName evidence="1">Uncharacterized protein</fullName>
    </submittedName>
</protein>
<accession>A0A8J2TU96</accession>
<name>A0A8J2TU96_9FLAO</name>
<dbReference type="Proteomes" id="UP000598120">
    <property type="component" value="Unassembled WGS sequence"/>
</dbReference>
<organism evidence="1 2">
    <name type="scientific">Aquaticitalea lipolytica</name>
    <dbReference type="NCBI Taxonomy" id="1247562"/>
    <lineage>
        <taxon>Bacteria</taxon>
        <taxon>Pseudomonadati</taxon>
        <taxon>Bacteroidota</taxon>
        <taxon>Flavobacteriia</taxon>
        <taxon>Flavobacteriales</taxon>
        <taxon>Flavobacteriaceae</taxon>
        <taxon>Aquaticitalea</taxon>
    </lineage>
</organism>
<evidence type="ECO:0000313" key="1">
    <source>
        <dbReference type="EMBL" id="GFZ94092.1"/>
    </source>
</evidence>
<evidence type="ECO:0000313" key="2">
    <source>
        <dbReference type="Proteomes" id="UP000598120"/>
    </source>
</evidence>
<proteinExistence type="predicted"/>
<gene>
    <name evidence="1" type="ORF">GCM10011531_27500</name>
</gene>